<accession>A0A6P8GH94</accession>
<dbReference type="InterPro" id="IPR007110">
    <property type="entry name" value="Ig-like_dom"/>
</dbReference>
<keyword evidence="3" id="KW-1185">Reference proteome</keyword>
<evidence type="ECO:0000313" key="3">
    <source>
        <dbReference type="Proteomes" id="UP000515152"/>
    </source>
</evidence>
<proteinExistence type="predicted"/>
<dbReference type="GO" id="GO:0038023">
    <property type="term" value="F:signaling receptor activity"/>
    <property type="evidence" value="ECO:0007669"/>
    <property type="project" value="InterPro"/>
</dbReference>
<evidence type="ECO:0000259" key="2">
    <source>
        <dbReference type="PROSITE" id="PS50835"/>
    </source>
</evidence>
<dbReference type="PANTHER" id="PTHR37996:SF1">
    <property type="entry name" value="B- AND T-LYMPHOCYTE ATTENUATOR"/>
    <property type="match status" value="1"/>
</dbReference>
<dbReference type="Gene3D" id="2.60.40.10">
    <property type="entry name" value="Immunoglobulins"/>
    <property type="match status" value="1"/>
</dbReference>
<dbReference type="PANTHER" id="PTHR37996">
    <property type="entry name" value="B- AND T-LYMPHOCYTE ATTENUATOR"/>
    <property type="match status" value="1"/>
</dbReference>
<organism evidence="3 4">
    <name type="scientific">Clupea harengus</name>
    <name type="common">Atlantic herring</name>
    <dbReference type="NCBI Taxonomy" id="7950"/>
    <lineage>
        <taxon>Eukaryota</taxon>
        <taxon>Metazoa</taxon>
        <taxon>Chordata</taxon>
        <taxon>Craniata</taxon>
        <taxon>Vertebrata</taxon>
        <taxon>Euteleostomi</taxon>
        <taxon>Actinopterygii</taxon>
        <taxon>Neopterygii</taxon>
        <taxon>Teleostei</taxon>
        <taxon>Clupei</taxon>
        <taxon>Clupeiformes</taxon>
        <taxon>Clupeoidei</taxon>
        <taxon>Clupeidae</taxon>
        <taxon>Clupea</taxon>
    </lineage>
</organism>
<dbReference type="GeneID" id="116224069"/>
<dbReference type="AlphaFoldDB" id="A0A6P8GH94"/>
<dbReference type="OrthoDB" id="9947981at2759"/>
<evidence type="ECO:0000256" key="1">
    <source>
        <dbReference type="SAM" id="SignalP"/>
    </source>
</evidence>
<dbReference type="GO" id="GO:0005886">
    <property type="term" value="C:plasma membrane"/>
    <property type="evidence" value="ECO:0007669"/>
    <property type="project" value="InterPro"/>
</dbReference>
<dbReference type="KEGG" id="char:116224069"/>
<feature type="chain" id="PRO_5027560980" evidence="1">
    <location>
        <begin position="28"/>
        <end position="139"/>
    </location>
</feature>
<dbReference type="InterPro" id="IPR036179">
    <property type="entry name" value="Ig-like_dom_sf"/>
</dbReference>
<dbReference type="PROSITE" id="PS50835">
    <property type="entry name" value="IG_LIKE"/>
    <property type="match status" value="1"/>
</dbReference>
<dbReference type="Proteomes" id="UP000515152">
    <property type="component" value="Chromosome 2"/>
</dbReference>
<dbReference type="SMART" id="SM00409">
    <property type="entry name" value="IG"/>
    <property type="match status" value="1"/>
</dbReference>
<dbReference type="GO" id="GO:0002768">
    <property type="term" value="P:immune response-regulating cell surface receptor signaling pathway"/>
    <property type="evidence" value="ECO:0007669"/>
    <property type="project" value="InterPro"/>
</dbReference>
<reference evidence="4" key="1">
    <citation type="submission" date="2025-08" db="UniProtKB">
        <authorList>
            <consortium name="RefSeq"/>
        </authorList>
    </citation>
    <scope>IDENTIFICATION</scope>
</reference>
<evidence type="ECO:0000313" key="4">
    <source>
        <dbReference type="RefSeq" id="XP_031438554.1"/>
    </source>
</evidence>
<dbReference type="InterPro" id="IPR003599">
    <property type="entry name" value="Ig_sub"/>
</dbReference>
<dbReference type="InterPro" id="IPR039257">
    <property type="entry name" value="BTLA"/>
</dbReference>
<name>A0A6P8GH94_CLUHA</name>
<gene>
    <name evidence="4" type="primary">LOC116224069</name>
</gene>
<feature type="domain" description="Ig-like" evidence="2">
    <location>
        <begin position="23"/>
        <end position="137"/>
    </location>
</feature>
<dbReference type="SUPFAM" id="SSF48726">
    <property type="entry name" value="Immunoglobulin"/>
    <property type="match status" value="1"/>
</dbReference>
<dbReference type="RefSeq" id="XP_031438554.1">
    <property type="nucleotide sequence ID" value="XM_031582694.2"/>
</dbReference>
<feature type="signal peptide" evidence="1">
    <location>
        <begin position="1"/>
        <end position="27"/>
    </location>
</feature>
<keyword evidence="1" id="KW-0732">Signal</keyword>
<dbReference type="InterPro" id="IPR013783">
    <property type="entry name" value="Ig-like_fold"/>
</dbReference>
<protein>
    <submittedName>
        <fullName evidence="4">B- and T-lymphocyte attenuator-like</fullName>
    </submittedName>
</protein>
<sequence>MRMKEQPAMKTLLALLLWCIICPDGNAEDNTCFSEVRVKRNTVWKVLEMSTLKLSCPVKYCDKQPVITWCKLVDVENCTPLAENPNVKIWQHVPVNTEGNLTISYMVIQKITKYDSGLYRCGAFDSTAGHSITVNVTGK</sequence>